<feature type="region of interest" description="Disordered" evidence="1">
    <location>
        <begin position="96"/>
        <end position="120"/>
    </location>
</feature>
<reference evidence="2 3" key="1">
    <citation type="submission" date="2021-06" db="EMBL/GenBank/DDBJ databases">
        <authorList>
            <person name="Palmer J.M."/>
        </authorList>
    </citation>
    <scope>NUCLEOTIDE SEQUENCE [LARGE SCALE GENOMIC DNA]</scope>
    <source>
        <strain evidence="2 3">MEX-2019</strain>
        <tissue evidence="2">Muscle</tissue>
    </source>
</reference>
<sequence length="120" mass="13495">MCLAIKPPPITTVQPNQQKDQAVGEAIMTLFEYLSQQPKKSLRLAEEEKQQSPLWGSRPAIPLLGTGPRRLDNSSQSRASFWWRGRQRKQPCYQLLTPRTPSAGVGQALRRHALSPPHVT</sequence>
<proteinExistence type="predicted"/>
<evidence type="ECO:0000256" key="1">
    <source>
        <dbReference type="SAM" id="MobiDB-lite"/>
    </source>
</evidence>
<dbReference type="Proteomes" id="UP001311232">
    <property type="component" value="Unassembled WGS sequence"/>
</dbReference>
<organism evidence="2 3">
    <name type="scientific">Crenichthys baileyi</name>
    <name type="common">White River springfish</name>
    <dbReference type="NCBI Taxonomy" id="28760"/>
    <lineage>
        <taxon>Eukaryota</taxon>
        <taxon>Metazoa</taxon>
        <taxon>Chordata</taxon>
        <taxon>Craniata</taxon>
        <taxon>Vertebrata</taxon>
        <taxon>Euteleostomi</taxon>
        <taxon>Actinopterygii</taxon>
        <taxon>Neopterygii</taxon>
        <taxon>Teleostei</taxon>
        <taxon>Neoteleostei</taxon>
        <taxon>Acanthomorphata</taxon>
        <taxon>Ovalentaria</taxon>
        <taxon>Atherinomorphae</taxon>
        <taxon>Cyprinodontiformes</taxon>
        <taxon>Goodeidae</taxon>
        <taxon>Crenichthys</taxon>
    </lineage>
</organism>
<comment type="caution">
    <text evidence="2">The sequence shown here is derived from an EMBL/GenBank/DDBJ whole genome shotgun (WGS) entry which is preliminary data.</text>
</comment>
<protein>
    <submittedName>
        <fullName evidence="2">Uncharacterized protein</fullName>
    </submittedName>
</protein>
<name>A0AAV9SIN3_9TELE</name>
<dbReference type="EMBL" id="JAHHUM010000317">
    <property type="protein sequence ID" value="KAK5621101.1"/>
    <property type="molecule type" value="Genomic_DNA"/>
</dbReference>
<accession>A0AAV9SIN3</accession>
<feature type="region of interest" description="Disordered" evidence="1">
    <location>
        <begin position="46"/>
        <end position="75"/>
    </location>
</feature>
<gene>
    <name evidence="2" type="ORF">CRENBAI_013808</name>
</gene>
<evidence type="ECO:0000313" key="3">
    <source>
        <dbReference type="Proteomes" id="UP001311232"/>
    </source>
</evidence>
<keyword evidence="3" id="KW-1185">Reference proteome</keyword>
<dbReference type="AlphaFoldDB" id="A0AAV9SIN3"/>
<evidence type="ECO:0000313" key="2">
    <source>
        <dbReference type="EMBL" id="KAK5621101.1"/>
    </source>
</evidence>